<comment type="caution">
    <text evidence="2">The sequence shown here is derived from an EMBL/GenBank/DDBJ whole genome shotgun (WGS) entry which is preliminary data.</text>
</comment>
<dbReference type="OrthoDB" id="8547472at2"/>
<dbReference type="AlphaFoldDB" id="A0A2G0CJ67"/>
<proteinExistence type="predicted"/>
<keyword evidence="1" id="KW-0472">Membrane</keyword>
<sequence length="144" mass="16567">MFRSLFKLAIILVVAVVAYNYFYGTPDEREQSREIVGKARDLGRDAWQLLQGEREKMREGKYDDALERLETLYTGLREAAHDVNDSGALDRLSELTRRREALEDSLEGNRELGTRARRELDRLTADTEVLMNEMEAQGRPGAPY</sequence>
<dbReference type="Proteomes" id="UP000226437">
    <property type="component" value="Unassembled WGS sequence"/>
</dbReference>
<evidence type="ECO:0000313" key="3">
    <source>
        <dbReference type="Proteomes" id="UP000226437"/>
    </source>
</evidence>
<feature type="transmembrane region" description="Helical" evidence="1">
    <location>
        <begin position="6"/>
        <end position="23"/>
    </location>
</feature>
<dbReference type="EMBL" id="PDLO01000001">
    <property type="protein sequence ID" value="PHK99960.1"/>
    <property type="molecule type" value="Genomic_DNA"/>
</dbReference>
<organism evidence="2 3">
    <name type="scientific">Neolewinella marina</name>
    <dbReference type="NCBI Taxonomy" id="438751"/>
    <lineage>
        <taxon>Bacteria</taxon>
        <taxon>Pseudomonadati</taxon>
        <taxon>Bacteroidota</taxon>
        <taxon>Saprospiria</taxon>
        <taxon>Saprospirales</taxon>
        <taxon>Lewinellaceae</taxon>
        <taxon>Neolewinella</taxon>
    </lineage>
</organism>
<keyword evidence="3" id="KW-1185">Reference proteome</keyword>
<keyword evidence="1" id="KW-0812">Transmembrane</keyword>
<evidence type="ECO:0000256" key="1">
    <source>
        <dbReference type="SAM" id="Phobius"/>
    </source>
</evidence>
<accession>A0A2G0CJ67</accession>
<dbReference type="RefSeq" id="WP_099104939.1">
    <property type="nucleotide sequence ID" value="NZ_JAATJF010000001.1"/>
</dbReference>
<keyword evidence="1" id="KW-1133">Transmembrane helix</keyword>
<gene>
    <name evidence="2" type="ORF">CGL56_02625</name>
</gene>
<protein>
    <submittedName>
        <fullName evidence="2">Uncharacterized protein</fullName>
    </submittedName>
</protein>
<evidence type="ECO:0000313" key="2">
    <source>
        <dbReference type="EMBL" id="PHK99960.1"/>
    </source>
</evidence>
<name>A0A2G0CJ67_9BACT</name>
<reference evidence="2 3" key="1">
    <citation type="submission" date="2017-10" db="EMBL/GenBank/DDBJ databases">
        <title>The draft genome sequence of Lewinella marina KCTC 32374.</title>
        <authorList>
            <person name="Wang K."/>
        </authorList>
    </citation>
    <scope>NUCLEOTIDE SEQUENCE [LARGE SCALE GENOMIC DNA]</scope>
    <source>
        <strain evidence="2 3">MKG-38</strain>
    </source>
</reference>